<dbReference type="AlphaFoldDB" id="A0A1I3R342"/>
<feature type="domain" description="N-acetyltransferase" evidence="3">
    <location>
        <begin position="11"/>
        <end position="164"/>
    </location>
</feature>
<dbReference type="RefSeq" id="WP_093887599.1">
    <property type="nucleotide sequence ID" value="NZ_FOQY01000008.1"/>
</dbReference>
<evidence type="ECO:0000259" key="3">
    <source>
        <dbReference type="PROSITE" id="PS51186"/>
    </source>
</evidence>
<evidence type="ECO:0000313" key="5">
    <source>
        <dbReference type="Proteomes" id="UP000199111"/>
    </source>
</evidence>
<accession>A0A1I3R342</accession>
<dbReference type="PANTHER" id="PTHR43877">
    <property type="entry name" value="AMINOALKYLPHOSPHONATE N-ACETYLTRANSFERASE-RELATED-RELATED"/>
    <property type="match status" value="1"/>
</dbReference>
<dbReference type="InterPro" id="IPR000182">
    <property type="entry name" value="GNAT_dom"/>
</dbReference>
<dbReference type="GO" id="GO:0016747">
    <property type="term" value="F:acyltransferase activity, transferring groups other than amino-acyl groups"/>
    <property type="evidence" value="ECO:0007669"/>
    <property type="project" value="InterPro"/>
</dbReference>
<dbReference type="InterPro" id="IPR050832">
    <property type="entry name" value="Bact_Acetyltransf"/>
</dbReference>
<organism evidence="4 5">
    <name type="scientific">Streptosporangium canum</name>
    <dbReference type="NCBI Taxonomy" id="324952"/>
    <lineage>
        <taxon>Bacteria</taxon>
        <taxon>Bacillati</taxon>
        <taxon>Actinomycetota</taxon>
        <taxon>Actinomycetes</taxon>
        <taxon>Streptosporangiales</taxon>
        <taxon>Streptosporangiaceae</taxon>
        <taxon>Streptosporangium</taxon>
    </lineage>
</organism>
<dbReference type="Pfam" id="PF00583">
    <property type="entry name" value="Acetyltransf_1"/>
    <property type="match status" value="1"/>
</dbReference>
<keyword evidence="2" id="KW-0012">Acyltransferase</keyword>
<dbReference type="Proteomes" id="UP000199111">
    <property type="component" value="Unassembled WGS sequence"/>
</dbReference>
<dbReference type="EMBL" id="FOQY01000008">
    <property type="protein sequence ID" value="SFJ40152.1"/>
    <property type="molecule type" value="Genomic_DNA"/>
</dbReference>
<dbReference type="InterPro" id="IPR016181">
    <property type="entry name" value="Acyl_CoA_acyltransferase"/>
</dbReference>
<keyword evidence="5" id="KW-1185">Reference proteome</keyword>
<name>A0A1I3R342_9ACTN</name>
<sequence>MTAPAERAGVIVVRSVGWDDAAAVALRGAMGEEMGARYADRLASAPDYLPRGMNVEPESVAYTGVAYAGAVPVGHVALRRLGADLEIKRMFVTLSHRGAGVARALLAAAEDAARALGGSRIILQTGDRQPDAVRVYEREGYTPIPRFPPYERLEGSYCFEKFLA</sequence>
<dbReference type="GeneID" id="96298771"/>
<dbReference type="SUPFAM" id="SSF55729">
    <property type="entry name" value="Acyl-CoA N-acyltransferases (Nat)"/>
    <property type="match status" value="1"/>
</dbReference>
<keyword evidence="1 4" id="KW-0808">Transferase</keyword>
<dbReference type="PANTHER" id="PTHR43877:SF2">
    <property type="entry name" value="AMINOALKYLPHOSPHONATE N-ACETYLTRANSFERASE-RELATED"/>
    <property type="match status" value="1"/>
</dbReference>
<evidence type="ECO:0000313" key="4">
    <source>
        <dbReference type="EMBL" id="SFJ40152.1"/>
    </source>
</evidence>
<dbReference type="Gene3D" id="3.40.630.30">
    <property type="match status" value="1"/>
</dbReference>
<evidence type="ECO:0000256" key="2">
    <source>
        <dbReference type="ARBA" id="ARBA00023315"/>
    </source>
</evidence>
<gene>
    <name evidence="4" type="ORF">SAMN05216275_108246</name>
</gene>
<reference evidence="5" key="1">
    <citation type="submission" date="2016-10" db="EMBL/GenBank/DDBJ databases">
        <authorList>
            <person name="Varghese N."/>
            <person name="Submissions S."/>
        </authorList>
    </citation>
    <scope>NUCLEOTIDE SEQUENCE [LARGE SCALE GENOMIC DNA]</scope>
    <source>
        <strain evidence="5">CGMCC 4.2126</strain>
    </source>
</reference>
<proteinExistence type="predicted"/>
<evidence type="ECO:0000256" key="1">
    <source>
        <dbReference type="ARBA" id="ARBA00022679"/>
    </source>
</evidence>
<dbReference type="PROSITE" id="PS51186">
    <property type="entry name" value="GNAT"/>
    <property type="match status" value="1"/>
</dbReference>
<protein>
    <submittedName>
        <fullName evidence="4">Acetyltransferase (GNAT) family protein</fullName>
    </submittedName>
</protein>